<proteinExistence type="predicted"/>
<feature type="non-terminal residue" evidence="2">
    <location>
        <position position="57"/>
    </location>
</feature>
<name>A0A1Y2GFB5_9FUNG</name>
<dbReference type="GeneID" id="33567335"/>
<keyword evidence="1" id="KW-0812">Transmembrane</keyword>
<dbReference type="RefSeq" id="XP_021877381.1">
    <property type="nucleotide sequence ID" value="XM_022025491.1"/>
</dbReference>
<organism evidence="2 3">
    <name type="scientific">Lobosporangium transversale</name>
    <dbReference type="NCBI Taxonomy" id="64571"/>
    <lineage>
        <taxon>Eukaryota</taxon>
        <taxon>Fungi</taxon>
        <taxon>Fungi incertae sedis</taxon>
        <taxon>Mucoromycota</taxon>
        <taxon>Mortierellomycotina</taxon>
        <taxon>Mortierellomycetes</taxon>
        <taxon>Mortierellales</taxon>
        <taxon>Mortierellaceae</taxon>
        <taxon>Lobosporangium</taxon>
    </lineage>
</organism>
<keyword evidence="3" id="KW-1185">Reference proteome</keyword>
<accession>A0A1Y2GFB5</accession>
<sequence length="57" mass="6811">MTIVMTVTMTFSDIDRCHALLFPPFSHPVTTLLLRILFYLHFFSFQTSSRTYYHNNH</sequence>
<keyword evidence="1" id="KW-0472">Membrane</keyword>
<gene>
    <name evidence="2" type="ORF">BCR41DRAFT_361251</name>
</gene>
<feature type="transmembrane region" description="Helical" evidence="1">
    <location>
        <begin position="20"/>
        <end position="40"/>
    </location>
</feature>
<keyword evidence="1" id="KW-1133">Transmembrane helix</keyword>
<dbReference type="EMBL" id="MCFF01000047">
    <property type="protein sequence ID" value="ORZ06112.1"/>
    <property type="molecule type" value="Genomic_DNA"/>
</dbReference>
<reference evidence="2 3" key="1">
    <citation type="submission" date="2016-07" db="EMBL/GenBank/DDBJ databases">
        <title>Pervasive Adenine N6-methylation of Active Genes in Fungi.</title>
        <authorList>
            <consortium name="DOE Joint Genome Institute"/>
            <person name="Mondo S.J."/>
            <person name="Dannebaum R.O."/>
            <person name="Kuo R.C."/>
            <person name="Labutti K."/>
            <person name="Haridas S."/>
            <person name="Kuo A."/>
            <person name="Salamov A."/>
            <person name="Ahrendt S.R."/>
            <person name="Lipzen A."/>
            <person name="Sullivan W."/>
            <person name="Andreopoulos W.B."/>
            <person name="Clum A."/>
            <person name="Lindquist E."/>
            <person name="Daum C."/>
            <person name="Ramamoorthy G.K."/>
            <person name="Gryganskyi A."/>
            <person name="Culley D."/>
            <person name="Magnuson J.K."/>
            <person name="James T.Y."/>
            <person name="O'Malley M.A."/>
            <person name="Stajich J.E."/>
            <person name="Spatafora J.W."/>
            <person name="Visel A."/>
            <person name="Grigoriev I.V."/>
        </authorList>
    </citation>
    <scope>NUCLEOTIDE SEQUENCE [LARGE SCALE GENOMIC DNA]</scope>
    <source>
        <strain evidence="2 3">NRRL 3116</strain>
    </source>
</reference>
<evidence type="ECO:0000256" key="1">
    <source>
        <dbReference type="SAM" id="Phobius"/>
    </source>
</evidence>
<dbReference type="InParanoid" id="A0A1Y2GFB5"/>
<evidence type="ECO:0000313" key="3">
    <source>
        <dbReference type="Proteomes" id="UP000193648"/>
    </source>
</evidence>
<dbReference type="Proteomes" id="UP000193648">
    <property type="component" value="Unassembled WGS sequence"/>
</dbReference>
<comment type="caution">
    <text evidence="2">The sequence shown here is derived from an EMBL/GenBank/DDBJ whole genome shotgun (WGS) entry which is preliminary data.</text>
</comment>
<evidence type="ECO:0000313" key="2">
    <source>
        <dbReference type="EMBL" id="ORZ06112.1"/>
    </source>
</evidence>
<dbReference type="AlphaFoldDB" id="A0A1Y2GFB5"/>
<protein>
    <submittedName>
        <fullName evidence="2">Uncharacterized protein</fullName>
    </submittedName>
</protein>